<dbReference type="EMBL" id="JBHSNC010000012">
    <property type="protein sequence ID" value="MFC5528723.1"/>
    <property type="molecule type" value="Genomic_DNA"/>
</dbReference>
<dbReference type="SUPFAM" id="SSF52540">
    <property type="entry name" value="P-loop containing nucleoside triphosphate hydrolases"/>
    <property type="match status" value="1"/>
</dbReference>
<dbReference type="InterPro" id="IPR027417">
    <property type="entry name" value="P-loop_NTPase"/>
</dbReference>
<dbReference type="Pfam" id="PF13671">
    <property type="entry name" value="AAA_33"/>
    <property type="match status" value="1"/>
</dbReference>
<keyword evidence="2" id="KW-1185">Reference proteome</keyword>
<name>A0ABW0QVC8_9BACL</name>
<evidence type="ECO:0000313" key="1">
    <source>
        <dbReference type="EMBL" id="MFC5528723.1"/>
    </source>
</evidence>
<proteinExistence type="predicted"/>
<organism evidence="1 2">
    <name type="scientific">Cohnella yongneupensis</name>
    <dbReference type="NCBI Taxonomy" id="425006"/>
    <lineage>
        <taxon>Bacteria</taxon>
        <taxon>Bacillati</taxon>
        <taxon>Bacillota</taxon>
        <taxon>Bacilli</taxon>
        <taxon>Bacillales</taxon>
        <taxon>Paenibacillaceae</taxon>
        <taxon>Cohnella</taxon>
    </lineage>
</organism>
<evidence type="ECO:0000313" key="2">
    <source>
        <dbReference type="Proteomes" id="UP001596108"/>
    </source>
</evidence>
<gene>
    <name evidence="1" type="ORF">ACFPQ4_04545</name>
</gene>
<comment type="caution">
    <text evidence="1">The sequence shown here is derived from an EMBL/GenBank/DDBJ whole genome shotgun (WGS) entry which is preliminary data.</text>
</comment>
<protein>
    <submittedName>
        <fullName evidence="1">AAA family ATPase</fullName>
    </submittedName>
</protein>
<reference evidence="2" key="1">
    <citation type="journal article" date="2019" name="Int. J. Syst. Evol. Microbiol.">
        <title>The Global Catalogue of Microorganisms (GCM) 10K type strain sequencing project: providing services to taxonomists for standard genome sequencing and annotation.</title>
        <authorList>
            <consortium name="The Broad Institute Genomics Platform"/>
            <consortium name="The Broad Institute Genome Sequencing Center for Infectious Disease"/>
            <person name="Wu L."/>
            <person name="Ma J."/>
        </authorList>
    </citation>
    <scope>NUCLEOTIDE SEQUENCE [LARGE SCALE GENOMIC DNA]</scope>
    <source>
        <strain evidence="2">CGMCC 1.18578</strain>
    </source>
</reference>
<sequence length="177" mass="20391">MIIWINGAFGSGKTTAAQELHRRIPDSHLYDPENVGYFIWKVAPESIKNGDFQDWRQWRTINYEMLKLISDSYQGTIIVPMTLVVPQYFNEIVGRLRADGIEIKHFALLASRETLLQRLEQRGERSDSWTAQQIDRCVASLPHEMFGQHIHTDQLTVEDIVQRIANGTGVELLRPES</sequence>
<dbReference type="Gene3D" id="3.40.50.300">
    <property type="entry name" value="P-loop containing nucleotide triphosphate hydrolases"/>
    <property type="match status" value="1"/>
</dbReference>
<dbReference type="Proteomes" id="UP001596108">
    <property type="component" value="Unassembled WGS sequence"/>
</dbReference>
<dbReference type="RefSeq" id="WP_378110584.1">
    <property type="nucleotide sequence ID" value="NZ_JBHSNC010000012.1"/>
</dbReference>
<accession>A0ABW0QVC8</accession>